<protein>
    <submittedName>
        <fullName evidence="4">Putative hydrolase of the HAD superfamily</fullName>
    </submittedName>
</protein>
<evidence type="ECO:0000256" key="2">
    <source>
        <dbReference type="ARBA" id="ARBA00022801"/>
    </source>
</evidence>
<dbReference type="AlphaFoldDB" id="A0A4R6V6E6"/>
<sequence>MRPAALFDLDDTLIDRRTALDTSVAAFCDLHGLNTGARTWLLAALEDRATPEHFAPLSQRYGLAMAQQDLWTDYRRIMARSVACFPGVLDGLGELRSAGWAVGVLTNGASDIQRAKLRSAGLSHLVDAVAVSGETGIRKPAVEAFHTAMRSLEARGRSPGWMVGDGPVNDIRGGCASGLRTVWVSHGRSWPGKHTVPDRIAADTRSAISTLLSASA</sequence>
<dbReference type="Gene3D" id="1.10.150.520">
    <property type="match status" value="1"/>
</dbReference>
<dbReference type="Proteomes" id="UP000295281">
    <property type="component" value="Unassembled WGS sequence"/>
</dbReference>
<accession>A0A4R6V6E6</accession>
<dbReference type="InterPro" id="IPR036412">
    <property type="entry name" value="HAD-like_sf"/>
</dbReference>
<evidence type="ECO:0000256" key="3">
    <source>
        <dbReference type="ARBA" id="ARBA00022842"/>
    </source>
</evidence>
<dbReference type="Pfam" id="PF13419">
    <property type="entry name" value="HAD_2"/>
    <property type="match status" value="1"/>
</dbReference>
<keyword evidence="3" id="KW-0460">Magnesium</keyword>
<dbReference type="EMBL" id="SNYN01000002">
    <property type="protein sequence ID" value="TDQ54445.1"/>
    <property type="molecule type" value="Genomic_DNA"/>
</dbReference>
<keyword evidence="2 4" id="KW-0378">Hydrolase</keyword>
<dbReference type="Gene3D" id="3.40.50.1000">
    <property type="entry name" value="HAD superfamily/HAD-like"/>
    <property type="match status" value="1"/>
</dbReference>
<keyword evidence="5" id="KW-1185">Reference proteome</keyword>
<evidence type="ECO:0000313" key="4">
    <source>
        <dbReference type="EMBL" id="TDQ54445.1"/>
    </source>
</evidence>
<dbReference type="InterPro" id="IPR006439">
    <property type="entry name" value="HAD-SF_hydro_IA"/>
</dbReference>
<dbReference type="InterPro" id="IPR023214">
    <property type="entry name" value="HAD_sf"/>
</dbReference>
<evidence type="ECO:0000313" key="5">
    <source>
        <dbReference type="Proteomes" id="UP000295281"/>
    </source>
</evidence>
<dbReference type="PANTHER" id="PTHR46470">
    <property type="entry name" value="N-ACYLNEURAMINATE-9-PHOSPHATASE"/>
    <property type="match status" value="1"/>
</dbReference>
<dbReference type="InterPro" id="IPR041492">
    <property type="entry name" value="HAD_2"/>
</dbReference>
<gene>
    <name evidence="4" type="ORF">EV190_102279</name>
</gene>
<proteinExistence type="predicted"/>
<dbReference type="GO" id="GO:0044281">
    <property type="term" value="P:small molecule metabolic process"/>
    <property type="evidence" value="ECO:0007669"/>
    <property type="project" value="UniProtKB-ARBA"/>
</dbReference>
<dbReference type="NCBIfam" id="TIGR01549">
    <property type="entry name" value="HAD-SF-IA-v1"/>
    <property type="match status" value="1"/>
</dbReference>
<dbReference type="SFLD" id="SFLDS00003">
    <property type="entry name" value="Haloacid_Dehalogenase"/>
    <property type="match status" value="1"/>
</dbReference>
<dbReference type="OrthoDB" id="3680851at2"/>
<dbReference type="RefSeq" id="WP_133740408.1">
    <property type="nucleotide sequence ID" value="NZ_SNYN01000002.1"/>
</dbReference>
<dbReference type="GO" id="GO:0016787">
    <property type="term" value="F:hydrolase activity"/>
    <property type="evidence" value="ECO:0007669"/>
    <property type="project" value="UniProtKB-KW"/>
</dbReference>
<evidence type="ECO:0000256" key="1">
    <source>
        <dbReference type="ARBA" id="ARBA00001946"/>
    </source>
</evidence>
<comment type="cofactor">
    <cofactor evidence="1">
        <name>Mg(2+)</name>
        <dbReference type="ChEBI" id="CHEBI:18420"/>
    </cofactor>
</comment>
<dbReference type="SUPFAM" id="SSF56784">
    <property type="entry name" value="HAD-like"/>
    <property type="match status" value="1"/>
</dbReference>
<reference evidence="4 5" key="1">
    <citation type="submission" date="2019-03" db="EMBL/GenBank/DDBJ databases">
        <title>Genomic Encyclopedia of Type Strains, Phase IV (KMG-IV): sequencing the most valuable type-strain genomes for metagenomic binning, comparative biology and taxonomic classification.</title>
        <authorList>
            <person name="Goeker M."/>
        </authorList>
    </citation>
    <scope>NUCLEOTIDE SEQUENCE [LARGE SCALE GENOMIC DNA]</scope>
    <source>
        <strain evidence="4 5">DSM 46770</strain>
    </source>
</reference>
<dbReference type="SFLD" id="SFLDG01129">
    <property type="entry name" value="C1.5:_HAD__Beta-PGM__Phosphata"/>
    <property type="match status" value="1"/>
</dbReference>
<organism evidence="4 5">
    <name type="scientific">Actinorugispora endophytica</name>
    <dbReference type="NCBI Taxonomy" id="1605990"/>
    <lineage>
        <taxon>Bacteria</taxon>
        <taxon>Bacillati</taxon>
        <taxon>Actinomycetota</taxon>
        <taxon>Actinomycetes</taxon>
        <taxon>Streptosporangiales</taxon>
        <taxon>Nocardiopsidaceae</taxon>
        <taxon>Actinorugispora</taxon>
    </lineage>
</organism>
<name>A0A4R6V6E6_9ACTN</name>
<comment type="caution">
    <text evidence="4">The sequence shown here is derived from an EMBL/GenBank/DDBJ whole genome shotgun (WGS) entry which is preliminary data.</text>
</comment>
<dbReference type="InterPro" id="IPR051400">
    <property type="entry name" value="HAD-like_hydrolase"/>
</dbReference>